<dbReference type="OrthoDB" id="4412570at2"/>
<name>E8N961_MICTS</name>
<keyword evidence="1" id="KW-0732">Signal</keyword>
<dbReference type="RefSeq" id="WP_013584622.1">
    <property type="nucleotide sequence ID" value="NC_015125.1"/>
</dbReference>
<organism evidence="2 3">
    <name type="scientific">Microbacterium testaceum (strain StLB037)</name>
    <dbReference type="NCBI Taxonomy" id="979556"/>
    <lineage>
        <taxon>Bacteria</taxon>
        <taxon>Bacillati</taxon>
        <taxon>Actinomycetota</taxon>
        <taxon>Actinomycetes</taxon>
        <taxon>Micrococcales</taxon>
        <taxon>Microbacteriaceae</taxon>
        <taxon>Microbacterium</taxon>
    </lineage>
</organism>
<feature type="signal peptide" evidence="1">
    <location>
        <begin position="1"/>
        <end position="35"/>
    </location>
</feature>
<protein>
    <submittedName>
        <fullName evidence="2">Uncharacterized protein</fullName>
    </submittedName>
</protein>
<evidence type="ECO:0000313" key="3">
    <source>
        <dbReference type="Proteomes" id="UP000008975"/>
    </source>
</evidence>
<dbReference type="EMBL" id="AP012052">
    <property type="protein sequence ID" value="BAJ74497.1"/>
    <property type="molecule type" value="Genomic_DNA"/>
</dbReference>
<reference key="2">
    <citation type="submission" date="2011-02" db="EMBL/GenBank/DDBJ databases">
        <title>Genome sequence of Microbacterium testaceum StLB037.</title>
        <authorList>
            <person name="Morohoshi T."/>
            <person name="Wang W.Z."/>
            <person name="Someya N."/>
            <person name="Ikeda T."/>
        </authorList>
    </citation>
    <scope>NUCLEOTIDE SEQUENCE</scope>
    <source>
        <strain>StLB037</strain>
    </source>
</reference>
<accession>E8N961</accession>
<reference evidence="2 3" key="1">
    <citation type="journal article" date="2011" name="J. Bacteriol.">
        <title>Genome sequence of Microbacterium testaceum StLB037, an N-acylhomoserine lactone-degrading bacterium isolated from potato leaves.</title>
        <authorList>
            <person name="Morohoshi T."/>
            <person name="Wang W.-Z."/>
            <person name="Someya N."/>
            <person name="Ikeda T."/>
        </authorList>
    </citation>
    <scope>NUCLEOTIDE SEQUENCE [LARGE SCALE GENOMIC DNA]</scope>
    <source>
        <strain evidence="2 3">StLB037</strain>
    </source>
</reference>
<gene>
    <name evidence="2" type="ordered locus">MTES_1533</name>
</gene>
<evidence type="ECO:0000313" key="2">
    <source>
        <dbReference type="EMBL" id="BAJ74497.1"/>
    </source>
</evidence>
<dbReference type="AlphaFoldDB" id="E8N961"/>
<dbReference type="Proteomes" id="UP000008975">
    <property type="component" value="Chromosome"/>
</dbReference>
<dbReference type="HOGENOM" id="CLU_076575_0_0_11"/>
<sequence>MRIFTARHRAALLSKVSVAAIACCVVAFSATPASAETSVDTADPSAVAALVAGATPDGAQPVDASATGIAFETFTPDATTTIPVDPAQPIEVTADVAGREISANITLPNGLDLAAAEATADGTVVYPSESDASVAVQTLESGDTRVQTVIPDRDATHEAAFGMEGFRAVIDSAGNAGFVQNGSEGAFVPVDAPWATDATGASVPTHYEVRGDRLVQIVTPTASTAYPVVADPTWGWRNAAWGLTLSRSETASIKDYAAAASFCAALARNQRLTLACGLWSGYLQVQAATANRLRPKGCLHIVVAPLPGAISHTYC</sequence>
<dbReference type="eggNOG" id="COG1403">
    <property type="taxonomic scope" value="Bacteria"/>
</dbReference>
<feature type="chain" id="PRO_5003225608" evidence="1">
    <location>
        <begin position="36"/>
        <end position="315"/>
    </location>
</feature>
<dbReference type="KEGG" id="mts:MTES_1533"/>
<evidence type="ECO:0000256" key="1">
    <source>
        <dbReference type="SAM" id="SignalP"/>
    </source>
</evidence>
<proteinExistence type="predicted"/>